<organism evidence="5 6">
    <name type="scientific">Polyplosphaeria fusca</name>
    <dbReference type="NCBI Taxonomy" id="682080"/>
    <lineage>
        <taxon>Eukaryota</taxon>
        <taxon>Fungi</taxon>
        <taxon>Dikarya</taxon>
        <taxon>Ascomycota</taxon>
        <taxon>Pezizomycotina</taxon>
        <taxon>Dothideomycetes</taxon>
        <taxon>Pleosporomycetidae</taxon>
        <taxon>Pleosporales</taxon>
        <taxon>Tetraplosphaeriaceae</taxon>
        <taxon>Polyplosphaeria</taxon>
    </lineage>
</organism>
<dbReference type="Pfam" id="PF00172">
    <property type="entry name" value="Zn_clus"/>
    <property type="match status" value="1"/>
</dbReference>
<dbReference type="InterPro" id="IPR001138">
    <property type="entry name" value="Zn2Cys6_DnaBD"/>
</dbReference>
<sequence length="603" mass="68275">MAKFQQQTFAPMDMLDSGESPPAPKPRRTPSSAGSPVPDQTPENKPKRVRTGCLTCRMRHLKCDEGLPHCNNCLKSNRECRRGTKLNFISIDVRGPSSITKGPDWHSAFEDESRQIASEYVGGRERYPPNPLKRRRPPNPSAHAHHPHMAAPPMATAQHSMSTMQSAFYPQDTRNVFHPHGHVPMHHHSNSNSHSESAYASNPHGVPAAAPVPVPDPSPTPAPSRRAAFLETQEEVLFMQVFVEEVALWMDAMDPMQHFATVLSTTALSEQMLLNACLACGARHLALVNTKYNDEKALHYYNKATRLLLDQLQDQNRDIVMCATTAVILNVYEIMSERALQRMNHIAGARALIKECGWNATTQGIGAACFWLNVGMELLSCLHYNWQVAWNPADWQLNMDMQQESSEFASELWCHRILYIIAKVCNFRATIPKQEAPEEKQERAEEWNRLKLMAETWDNCIHDSMRPKSYLLPGQTLSGSAFPDVWVFGRTPIVAQLFYHTAMLLLAQIHPYRGPSDASMTDMQFRHAQYICGITAHVKDRGVASVALRSLAIAASCLQNRREQEEVLAIFEKIRQETGWRIGFLSTELQEKWGWNREDYYNP</sequence>
<dbReference type="GO" id="GO:0008270">
    <property type="term" value="F:zinc ion binding"/>
    <property type="evidence" value="ECO:0007669"/>
    <property type="project" value="InterPro"/>
</dbReference>
<evidence type="ECO:0000256" key="3">
    <source>
        <dbReference type="SAM" id="MobiDB-lite"/>
    </source>
</evidence>
<accession>A0A9P4R589</accession>
<feature type="compositionally biased region" description="Basic residues" evidence="3">
    <location>
        <begin position="177"/>
        <end position="189"/>
    </location>
</feature>
<dbReference type="CDD" id="cd12148">
    <property type="entry name" value="fungal_TF_MHR"/>
    <property type="match status" value="1"/>
</dbReference>
<keyword evidence="6" id="KW-1185">Reference proteome</keyword>
<feature type="region of interest" description="Disordered" evidence="3">
    <location>
        <begin position="120"/>
        <end position="224"/>
    </location>
</feature>
<dbReference type="InterPro" id="IPR021858">
    <property type="entry name" value="Fun_TF"/>
</dbReference>
<dbReference type="GO" id="GO:0000976">
    <property type="term" value="F:transcription cis-regulatory region binding"/>
    <property type="evidence" value="ECO:0007669"/>
    <property type="project" value="TreeGrafter"/>
</dbReference>
<feature type="compositionally biased region" description="Pro residues" evidence="3">
    <location>
        <begin position="210"/>
        <end position="222"/>
    </location>
</feature>
<feature type="compositionally biased region" description="Basic residues" evidence="3">
    <location>
        <begin position="132"/>
        <end position="148"/>
    </location>
</feature>
<dbReference type="PANTHER" id="PTHR37534">
    <property type="entry name" value="TRANSCRIPTIONAL ACTIVATOR PROTEIN UGA3"/>
    <property type="match status" value="1"/>
</dbReference>
<dbReference type="OrthoDB" id="4078573at2759"/>
<dbReference type="EMBL" id="ML996106">
    <property type="protein sequence ID" value="KAF2739014.1"/>
    <property type="molecule type" value="Genomic_DNA"/>
</dbReference>
<dbReference type="SMART" id="SM00066">
    <property type="entry name" value="GAL4"/>
    <property type="match status" value="1"/>
</dbReference>
<feature type="region of interest" description="Disordered" evidence="3">
    <location>
        <begin position="1"/>
        <end position="49"/>
    </location>
</feature>
<dbReference type="CDD" id="cd00067">
    <property type="entry name" value="GAL4"/>
    <property type="match status" value="1"/>
</dbReference>
<feature type="compositionally biased region" description="Polar residues" evidence="3">
    <location>
        <begin position="160"/>
        <end position="174"/>
    </location>
</feature>
<dbReference type="GO" id="GO:0000981">
    <property type="term" value="F:DNA-binding transcription factor activity, RNA polymerase II-specific"/>
    <property type="evidence" value="ECO:0007669"/>
    <property type="project" value="InterPro"/>
</dbReference>
<protein>
    <recommendedName>
        <fullName evidence="4">Zn(2)-C6 fungal-type domain-containing protein</fullName>
    </recommendedName>
</protein>
<dbReference type="AlphaFoldDB" id="A0A9P4R589"/>
<dbReference type="GO" id="GO:0045944">
    <property type="term" value="P:positive regulation of transcription by RNA polymerase II"/>
    <property type="evidence" value="ECO:0007669"/>
    <property type="project" value="TreeGrafter"/>
</dbReference>
<dbReference type="Pfam" id="PF11951">
    <property type="entry name" value="Fungal_trans_2"/>
    <property type="match status" value="1"/>
</dbReference>
<comment type="subcellular location">
    <subcellularLocation>
        <location evidence="1">Nucleus</location>
    </subcellularLocation>
</comment>
<comment type="caution">
    <text evidence="5">The sequence shown here is derived from an EMBL/GenBank/DDBJ whole genome shotgun (WGS) entry which is preliminary data.</text>
</comment>
<reference evidence="5" key="1">
    <citation type="journal article" date="2020" name="Stud. Mycol.">
        <title>101 Dothideomycetes genomes: a test case for predicting lifestyles and emergence of pathogens.</title>
        <authorList>
            <person name="Haridas S."/>
            <person name="Albert R."/>
            <person name="Binder M."/>
            <person name="Bloem J."/>
            <person name="Labutti K."/>
            <person name="Salamov A."/>
            <person name="Andreopoulos B."/>
            <person name="Baker S."/>
            <person name="Barry K."/>
            <person name="Bills G."/>
            <person name="Bluhm B."/>
            <person name="Cannon C."/>
            <person name="Castanera R."/>
            <person name="Culley D."/>
            <person name="Daum C."/>
            <person name="Ezra D."/>
            <person name="Gonzalez J."/>
            <person name="Henrissat B."/>
            <person name="Kuo A."/>
            <person name="Liang C."/>
            <person name="Lipzen A."/>
            <person name="Lutzoni F."/>
            <person name="Magnuson J."/>
            <person name="Mondo S."/>
            <person name="Nolan M."/>
            <person name="Ohm R."/>
            <person name="Pangilinan J."/>
            <person name="Park H.-J."/>
            <person name="Ramirez L."/>
            <person name="Alfaro M."/>
            <person name="Sun H."/>
            <person name="Tritt A."/>
            <person name="Yoshinaga Y."/>
            <person name="Zwiers L.-H."/>
            <person name="Turgeon B."/>
            <person name="Goodwin S."/>
            <person name="Spatafora J."/>
            <person name="Crous P."/>
            <person name="Grigoriev I."/>
        </authorList>
    </citation>
    <scope>NUCLEOTIDE SEQUENCE</scope>
    <source>
        <strain evidence="5">CBS 125425</strain>
    </source>
</reference>
<dbReference type="Gene3D" id="4.10.240.10">
    <property type="entry name" value="Zn(2)-C6 fungal-type DNA-binding domain"/>
    <property type="match status" value="1"/>
</dbReference>
<dbReference type="PANTHER" id="PTHR37534:SF40">
    <property type="entry name" value="ZN(2)-C6 FUNGAL-TYPE DOMAIN-CONTAINING PROTEIN"/>
    <property type="match status" value="1"/>
</dbReference>
<feature type="domain" description="Zn(2)-C6 fungal-type" evidence="4">
    <location>
        <begin position="52"/>
        <end position="82"/>
    </location>
</feature>
<evidence type="ECO:0000313" key="5">
    <source>
        <dbReference type="EMBL" id="KAF2739014.1"/>
    </source>
</evidence>
<name>A0A9P4R589_9PLEO</name>
<feature type="compositionally biased region" description="Low complexity" evidence="3">
    <location>
        <begin position="149"/>
        <end position="159"/>
    </location>
</feature>
<dbReference type="PROSITE" id="PS00463">
    <property type="entry name" value="ZN2_CY6_FUNGAL_1"/>
    <property type="match status" value="1"/>
</dbReference>
<proteinExistence type="predicted"/>
<evidence type="ECO:0000256" key="1">
    <source>
        <dbReference type="ARBA" id="ARBA00004123"/>
    </source>
</evidence>
<dbReference type="PROSITE" id="PS50048">
    <property type="entry name" value="ZN2_CY6_FUNGAL_2"/>
    <property type="match status" value="1"/>
</dbReference>
<dbReference type="Proteomes" id="UP000799444">
    <property type="component" value="Unassembled WGS sequence"/>
</dbReference>
<dbReference type="InterPro" id="IPR036864">
    <property type="entry name" value="Zn2-C6_fun-type_DNA-bd_sf"/>
</dbReference>
<dbReference type="GO" id="GO:0005634">
    <property type="term" value="C:nucleus"/>
    <property type="evidence" value="ECO:0007669"/>
    <property type="project" value="UniProtKB-SubCell"/>
</dbReference>
<evidence type="ECO:0000256" key="2">
    <source>
        <dbReference type="ARBA" id="ARBA00023242"/>
    </source>
</evidence>
<keyword evidence="2" id="KW-0539">Nucleus</keyword>
<gene>
    <name evidence="5" type="ORF">EJ04DRAFT_509174</name>
</gene>
<evidence type="ECO:0000259" key="4">
    <source>
        <dbReference type="PROSITE" id="PS50048"/>
    </source>
</evidence>
<dbReference type="SUPFAM" id="SSF57701">
    <property type="entry name" value="Zn2/Cys6 DNA-binding domain"/>
    <property type="match status" value="1"/>
</dbReference>
<evidence type="ECO:0000313" key="6">
    <source>
        <dbReference type="Proteomes" id="UP000799444"/>
    </source>
</evidence>